<reference evidence="1" key="1">
    <citation type="journal article" date="2009" name="PLoS Genet.">
        <title>Sequencing, mapping, and analysis of 27,455 maize full-length cDNAs.</title>
        <authorList>
            <person name="Soderlund C."/>
            <person name="Descour A."/>
            <person name="Kudrna D."/>
            <person name="Bomhoff M."/>
            <person name="Boyd L."/>
            <person name="Currie J."/>
            <person name="Angelova A."/>
            <person name="Collura K."/>
            <person name="Wissotski M."/>
            <person name="Ashley E."/>
            <person name="Morrow D."/>
            <person name="Fernandes J."/>
            <person name="Walbot V."/>
            <person name="Yu Y."/>
        </authorList>
    </citation>
    <scope>NUCLEOTIDE SEQUENCE</scope>
    <source>
        <strain evidence="1">B73</strain>
    </source>
</reference>
<dbReference type="EMBL" id="BT041278">
    <property type="protein sequence ID" value="ACF86283.1"/>
    <property type="molecule type" value="mRNA"/>
</dbReference>
<accession>B4FVZ0</accession>
<sequence length="105" mass="11936">MACAGAPVRCVISDVIELIIQLPQALQRRSHLLQAGILCNAQQQMYWLLVIRNHALVEDLASFRSCRMIFRPDLAYASFVYSHPCLYFYFLNPCIIDLCAGDVND</sequence>
<protein>
    <submittedName>
        <fullName evidence="1">Uncharacterized protein</fullName>
    </submittedName>
</protein>
<name>B4FVZ0_MAIZE</name>
<dbReference type="AlphaFoldDB" id="B4FVZ0"/>
<proteinExistence type="evidence at transcript level"/>
<evidence type="ECO:0000313" key="1">
    <source>
        <dbReference type="EMBL" id="ACF86283.1"/>
    </source>
</evidence>
<organism evidence="1">
    <name type="scientific">Zea mays</name>
    <name type="common">Maize</name>
    <dbReference type="NCBI Taxonomy" id="4577"/>
    <lineage>
        <taxon>Eukaryota</taxon>
        <taxon>Viridiplantae</taxon>
        <taxon>Streptophyta</taxon>
        <taxon>Embryophyta</taxon>
        <taxon>Tracheophyta</taxon>
        <taxon>Spermatophyta</taxon>
        <taxon>Magnoliopsida</taxon>
        <taxon>Liliopsida</taxon>
        <taxon>Poales</taxon>
        <taxon>Poaceae</taxon>
        <taxon>PACMAD clade</taxon>
        <taxon>Panicoideae</taxon>
        <taxon>Andropogonodae</taxon>
        <taxon>Andropogoneae</taxon>
        <taxon>Tripsacinae</taxon>
        <taxon>Zea</taxon>
    </lineage>
</organism>